<name>A0A1Y2G7V6_9FUNG</name>
<proteinExistence type="predicted"/>
<evidence type="ECO:0000256" key="1">
    <source>
        <dbReference type="SAM" id="SignalP"/>
    </source>
</evidence>
<accession>A0A1Y2G7V6</accession>
<dbReference type="AlphaFoldDB" id="A0A1Y2G7V6"/>
<feature type="signal peptide" evidence="1">
    <location>
        <begin position="1"/>
        <end position="19"/>
    </location>
</feature>
<dbReference type="EMBL" id="MCFF01000062">
    <property type="protein sequence ID" value="ORZ01928.1"/>
    <property type="molecule type" value="Genomic_DNA"/>
</dbReference>
<dbReference type="Proteomes" id="UP000193648">
    <property type="component" value="Unassembled WGS sequence"/>
</dbReference>
<evidence type="ECO:0000313" key="3">
    <source>
        <dbReference type="Proteomes" id="UP000193648"/>
    </source>
</evidence>
<sequence length="186" mass="20100">MKAFLKLSVLLVAVLSIDAAPTNDAKTAMASMDSKIAEFYFRGCAPETTKITPLGNGVTEYTCTKSKAALKARAFSSRHTFGTNLFVSTSSGGINVNIGGNGAGVSGTIYGFRYSGYVDSAWETSRAVVYPMKSSIDEVVNLPKACSRDGHFCFDTYEGVCAFYFSNRVWERSCPVLKVIEFSVDP</sequence>
<dbReference type="OrthoDB" id="2440475at2759"/>
<protein>
    <submittedName>
        <fullName evidence="2">Uncharacterized protein</fullName>
    </submittedName>
</protein>
<feature type="chain" id="PRO_5013367923" evidence="1">
    <location>
        <begin position="20"/>
        <end position="186"/>
    </location>
</feature>
<reference evidence="2 3" key="1">
    <citation type="submission" date="2016-07" db="EMBL/GenBank/DDBJ databases">
        <title>Pervasive Adenine N6-methylation of Active Genes in Fungi.</title>
        <authorList>
            <consortium name="DOE Joint Genome Institute"/>
            <person name="Mondo S.J."/>
            <person name="Dannebaum R.O."/>
            <person name="Kuo R.C."/>
            <person name="Labutti K."/>
            <person name="Haridas S."/>
            <person name="Kuo A."/>
            <person name="Salamov A."/>
            <person name="Ahrendt S.R."/>
            <person name="Lipzen A."/>
            <person name="Sullivan W."/>
            <person name="Andreopoulos W.B."/>
            <person name="Clum A."/>
            <person name="Lindquist E."/>
            <person name="Daum C."/>
            <person name="Ramamoorthy G.K."/>
            <person name="Gryganskyi A."/>
            <person name="Culley D."/>
            <person name="Magnuson J.K."/>
            <person name="James T.Y."/>
            <person name="O'Malley M.A."/>
            <person name="Stajich J.E."/>
            <person name="Spatafora J.W."/>
            <person name="Visel A."/>
            <person name="Grigoriev I.V."/>
        </authorList>
    </citation>
    <scope>NUCLEOTIDE SEQUENCE [LARGE SCALE GENOMIC DNA]</scope>
    <source>
        <strain evidence="2 3">NRRL 3116</strain>
    </source>
</reference>
<comment type="caution">
    <text evidence="2">The sequence shown here is derived from an EMBL/GenBank/DDBJ whole genome shotgun (WGS) entry which is preliminary data.</text>
</comment>
<keyword evidence="3" id="KW-1185">Reference proteome</keyword>
<dbReference type="GeneID" id="33568767"/>
<dbReference type="RefSeq" id="XP_021876181.1">
    <property type="nucleotide sequence ID" value="XM_022026924.1"/>
</dbReference>
<evidence type="ECO:0000313" key="2">
    <source>
        <dbReference type="EMBL" id="ORZ01928.1"/>
    </source>
</evidence>
<dbReference type="InParanoid" id="A0A1Y2G7V6"/>
<organism evidence="2 3">
    <name type="scientific">Lobosporangium transversale</name>
    <dbReference type="NCBI Taxonomy" id="64571"/>
    <lineage>
        <taxon>Eukaryota</taxon>
        <taxon>Fungi</taxon>
        <taxon>Fungi incertae sedis</taxon>
        <taxon>Mucoromycota</taxon>
        <taxon>Mortierellomycotina</taxon>
        <taxon>Mortierellomycetes</taxon>
        <taxon>Mortierellales</taxon>
        <taxon>Mortierellaceae</taxon>
        <taxon>Lobosporangium</taxon>
    </lineage>
</organism>
<keyword evidence="1" id="KW-0732">Signal</keyword>
<gene>
    <name evidence="2" type="ORF">BCR41DRAFT_375167</name>
</gene>